<protein>
    <submittedName>
        <fullName evidence="9">30S ribosomal protein S4</fullName>
    </submittedName>
</protein>
<dbReference type="EMBL" id="JAACQH010000014">
    <property type="protein sequence ID" value="NCS90989.1"/>
    <property type="molecule type" value="Genomic_DNA"/>
</dbReference>
<dbReference type="PANTHER" id="PTHR11831:SF5">
    <property type="entry name" value="40S RIBOSOMAL PROTEIN S9"/>
    <property type="match status" value="1"/>
</dbReference>
<evidence type="ECO:0000256" key="3">
    <source>
        <dbReference type="ARBA" id="ARBA00022884"/>
    </source>
</evidence>
<dbReference type="NCBIfam" id="TIGR01018">
    <property type="entry name" value="uS4_arch"/>
    <property type="match status" value="1"/>
</dbReference>
<dbReference type="PROSITE" id="PS50889">
    <property type="entry name" value="S4"/>
    <property type="match status" value="1"/>
</dbReference>
<comment type="similarity">
    <text evidence="1">Belongs to the universal ribosomal protein uS4 family.</text>
</comment>
<evidence type="ECO:0000313" key="9">
    <source>
        <dbReference type="EMBL" id="NCN64890.1"/>
    </source>
</evidence>
<dbReference type="InterPro" id="IPR005710">
    <property type="entry name" value="Ribosomal_uS4_euk/arc"/>
</dbReference>
<reference evidence="9" key="1">
    <citation type="submission" date="2019-11" db="EMBL/GenBank/DDBJ databases">
        <title>Lipid analysis of CO2-rich subsurface aquifers suggests an autotrophy-based deep biosphere with lysolipids enriched in CPR bacteria.</title>
        <authorList>
            <person name="Probst A.J."/>
            <person name="Elling F.J."/>
            <person name="Castelle C.J."/>
            <person name="Zhu Q."/>
            <person name="Elvert M."/>
            <person name="Birarda G."/>
            <person name="Holman H.-Y."/>
            <person name="Lane K.R."/>
            <person name="Ladd B."/>
            <person name="Ryan M.C."/>
            <person name="Woyke T."/>
            <person name="Hinrichs K.-U."/>
            <person name="Banfield J.F."/>
        </authorList>
    </citation>
    <scope>NUCLEOTIDE SEQUENCE</scope>
    <source>
        <strain evidence="9">CG_2015-01_33_1645</strain>
        <strain evidence="10">CG_2015-04_33_537</strain>
    </source>
</reference>
<accession>A0A8J8CEE8</accession>
<evidence type="ECO:0000259" key="8">
    <source>
        <dbReference type="SMART" id="SM00363"/>
    </source>
</evidence>
<dbReference type="Proteomes" id="UP000738826">
    <property type="component" value="Unassembled WGS sequence"/>
</dbReference>
<feature type="domain" description="RNA-binding S4" evidence="8">
    <location>
        <begin position="98"/>
        <end position="167"/>
    </location>
</feature>
<keyword evidence="4 9" id="KW-0689">Ribosomal protein</keyword>
<proteinExistence type="inferred from homology"/>
<evidence type="ECO:0000256" key="1">
    <source>
        <dbReference type="ARBA" id="ARBA00007465"/>
    </source>
</evidence>
<evidence type="ECO:0000256" key="5">
    <source>
        <dbReference type="ARBA" id="ARBA00023274"/>
    </source>
</evidence>
<evidence type="ECO:0000256" key="7">
    <source>
        <dbReference type="SAM" id="MobiDB-lite"/>
    </source>
</evidence>
<dbReference type="InterPro" id="IPR036986">
    <property type="entry name" value="S4_RNA-bd_sf"/>
</dbReference>
<feature type="compositionally biased region" description="Basic residues" evidence="7">
    <location>
        <begin position="175"/>
        <end position="189"/>
    </location>
</feature>
<gene>
    <name evidence="10" type="ORF">GW779_00995</name>
    <name evidence="9" type="ORF">GW910_02275</name>
</gene>
<sequence>MSIKKFNKKYSTPRHMWRGERINSEAEIINQYGLKNHKEIWKVLFKLSRWRELARRLIINNDSKGTDELLNPLTNISCLKERTLESVFEISPNDIFERRLQTVVFRKGLAGTIKQARHLIVHRHITIDNKVVNAPGHIVSSNDESGITCGLTFVNPKTVETPTREGGVKETFVYRRRQERMKPRRKHIKRENSRKQFDGSRKQSNKQHKN</sequence>
<keyword evidence="2" id="KW-0699">rRNA-binding</keyword>
<dbReference type="GO" id="GO:0042274">
    <property type="term" value="P:ribosomal small subunit biogenesis"/>
    <property type="evidence" value="ECO:0007669"/>
    <property type="project" value="TreeGrafter"/>
</dbReference>
<dbReference type="Proteomes" id="UP000768163">
    <property type="component" value="Unassembled WGS sequence"/>
</dbReference>
<organism evidence="9 11">
    <name type="scientific">Candidatus Altarchaeum hamiconexum</name>
    <dbReference type="NCBI Taxonomy" id="1803513"/>
    <lineage>
        <taxon>Archaea</taxon>
        <taxon>Candidatus Altarchaeota</taxon>
        <taxon>Candidatus Altiarchaeia</taxon>
        <taxon>Candidatus Altarchaeales</taxon>
        <taxon>Candidatus Altarchaeaceae</taxon>
        <taxon>Candidatus Altarchaeum</taxon>
    </lineage>
</organism>
<dbReference type="InterPro" id="IPR022801">
    <property type="entry name" value="Ribosomal_uS4"/>
</dbReference>
<evidence type="ECO:0000256" key="2">
    <source>
        <dbReference type="ARBA" id="ARBA00022730"/>
    </source>
</evidence>
<dbReference type="GO" id="GO:0003735">
    <property type="term" value="F:structural constituent of ribosome"/>
    <property type="evidence" value="ECO:0007669"/>
    <property type="project" value="InterPro"/>
</dbReference>
<evidence type="ECO:0000256" key="6">
    <source>
        <dbReference type="PROSITE-ProRule" id="PRU00182"/>
    </source>
</evidence>
<evidence type="ECO:0000256" key="4">
    <source>
        <dbReference type="ARBA" id="ARBA00022980"/>
    </source>
</evidence>
<comment type="caution">
    <text evidence="9">The sequence shown here is derived from an EMBL/GenBank/DDBJ whole genome shotgun (WGS) entry which is preliminary data.</text>
</comment>
<feature type="compositionally biased region" description="Basic and acidic residues" evidence="7">
    <location>
        <begin position="190"/>
        <end position="201"/>
    </location>
</feature>
<dbReference type="Pfam" id="PF01479">
    <property type="entry name" value="S4"/>
    <property type="match status" value="1"/>
</dbReference>
<evidence type="ECO:0000313" key="11">
    <source>
        <dbReference type="Proteomes" id="UP000768163"/>
    </source>
</evidence>
<name>A0A8J8CEE8_9ARCH</name>
<dbReference type="NCBIfam" id="NF003139">
    <property type="entry name" value="PRK04051.1"/>
    <property type="match status" value="1"/>
</dbReference>
<dbReference type="GO" id="GO:0006412">
    <property type="term" value="P:translation"/>
    <property type="evidence" value="ECO:0007669"/>
    <property type="project" value="InterPro"/>
</dbReference>
<feature type="region of interest" description="Disordered" evidence="7">
    <location>
        <begin position="175"/>
        <end position="210"/>
    </location>
</feature>
<dbReference type="EMBL" id="JAACVF010000056">
    <property type="protein sequence ID" value="NCN64890.1"/>
    <property type="molecule type" value="Genomic_DNA"/>
</dbReference>
<dbReference type="Gene3D" id="3.10.290.10">
    <property type="entry name" value="RNA-binding S4 domain"/>
    <property type="match status" value="1"/>
</dbReference>
<evidence type="ECO:0000313" key="10">
    <source>
        <dbReference type="EMBL" id="NCS90989.1"/>
    </source>
</evidence>
<dbReference type="AlphaFoldDB" id="A0A8J8CEE8"/>
<dbReference type="SUPFAM" id="SSF55174">
    <property type="entry name" value="Alpha-L RNA-binding motif"/>
    <property type="match status" value="1"/>
</dbReference>
<dbReference type="InterPro" id="IPR002942">
    <property type="entry name" value="S4_RNA-bd"/>
</dbReference>
<keyword evidence="5" id="KW-0687">Ribonucleoprotein</keyword>
<dbReference type="SMART" id="SM00363">
    <property type="entry name" value="S4"/>
    <property type="match status" value="1"/>
</dbReference>
<dbReference type="CDD" id="cd00165">
    <property type="entry name" value="S4"/>
    <property type="match status" value="1"/>
</dbReference>
<keyword evidence="3 6" id="KW-0694">RNA-binding</keyword>
<dbReference type="GO" id="GO:0019843">
    <property type="term" value="F:rRNA binding"/>
    <property type="evidence" value="ECO:0007669"/>
    <property type="project" value="UniProtKB-KW"/>
</dbReference>
<dbReference type="PANTHER" id="PTHR11831">
    <property type="entry name" value="30S 40S RIBOSOMAL PROTEIN"/>
    <property type="match status" value="1"/>
</dbReference>
<dbReference type="GO" id="GO:0015935">
    <property type="term" value="C:small ribosomal subunit"/>
    <property type="evidence" value="ECO:0007669"/>
    <property type="project" value="InterPro"/>
</dbReference>